<comment type="caution">
    <text evidence="2">The sequence shown here is derived from an EMBL/GenBank/DDBJ whole genome shotgun (WGS) entry which is preliminary data.</text>
</comment>
<keyword evidence="4" id="KW-1185">Reference proteome</keyword>
<feature type="compositionally biased region" description="Basic residues" evidence="1">
    <location>
        <begin position="8"/>
        <end position="19"/>
    </location>
</feature>
<dbReference type="Proteomes" id="UP000663866">
    <property type="component" value="Unassembled WGS sequence"/>
</dbReference>
<feature type="region of interest" description="Disordered" evidence="1">
    <location>
        <begin position="1"/>
        <end position="50"/>
    </location>
</feature>
<sequence length="50" mass="5511">MFDDNCMRRRPRGFRRKLGKQSGYPSLLGQLDSTVTTNTNGMPTSSSASS</sequence>
<gene>
    <name evidence="2" type="ORF">OVN521_LOCUS48053</name>
    <name evidence="3" type="ORF">OVN521_LOCUS51270</name>
</gene>
<evidence type="ECO:0000313" key="3">
    <source>
        <dbReference type="EMBL" id="CAF4783645.1"/>
    </source>
</evidence>
<proteinExistence type="predicted"/>
<dbReference type="EMBL" id="CAJOBG010097921">
    <property type="protein sequence ID" value="CAF4690785.1"/>
    <property type="molecule type" value="Genomic_DNA"/>
</dbReference>
<name>A0A821HUL8_9BILA</name>
<feature type="compositionally biased region" description="Polar residues" evidence="1">
    <location>
        <begin position="31"/>
        <end position="50"/>
    </location>
</feature>
<protein>
    <submittedName>
        <fullName evidence="2">Uncharacterized protein</fullName>
    </submittedName>
</protein>
<accession>A0A821HUL8</accession>
<evidence type="ECO:0000256" key="1">
    <source>
        <dbReference type="SAM" id="MobiDB-lite"/>
    </source>
</evidence>
<dbReference type="AlphaFoldDB" id="A0A821HUL8"/>
<organism evidence="2 4">
    <name type="scientific">Rotaria magnacalcarata</name>
    <dbReference type="NCBI Taxonomy" id="392030"/>
    <lineage>
        <taxon>Eukaryota</taxon>
        <taxon>Metazoa</taxon>
        <taxon>Spiralia</taxon>
        <taxon>Gnathifera</taxon>
        <taxon>Rotifera</taxon>
        <taxon>Eurotatoria</taxon>
        <taxon>Bdelloidea</taxon>
        <taxon>Philodinida</taxon>
        <taxon>Philodinidae</taxon>
        <taxon>Rotaria</taxon>
    </lineage>
</organism>
<evidence type="ECO:0000313" key="2">
    <source>
        <dbReference type="EMBL" id="CAF4690785.1"/>
    </source>
</evidence>
<reference evidence="2" key="1">
    <citation type="submission" date="2021-02" db="EMBL/GenBank/DDBJ databases">
        <authorList>
            <person name="Nowell W R."/>
        </authorList>
    </citation>
    <scope>NUCLEOTIDE SEQUENCE</scope>
</reference>
<feature type="non-terminal residue" evidence="2">
    <location>
        <position position="1"/>
    </location>
</feature>
<evidence type="ECO:0000313" key="4">
    <source>
        <dbReference type="Proteomes" id="UP000663866"/>
    </source>
</evidence>
<dbReference type="EMBL" id="CAJOBG010122344">
    <property type="protein sequence ID" value="CAF4783645.1"/>
    <property type="molecule type" value="Genomic_DNA"/>
</dbReference>